<comment type="caution">
    <text evidence="6">The sequence shown here is derived from an EMBL/GenBank/DDBJ whole genome shotgun (WGS) entry which is preliminary data.</text>
</comment>
<keyword evidence="3" id="KW-1133">Transmembrane helix</keyword>
<feature type="domain" description="Heme-copper oxidase subunit III family profile" evidence="5">
    <location>
        <begin position="1"/>
        <end position="25"/>
    </location>
</feature>
<dbReference type="GO" id="GO:0004129">
    <property type="term" value="F:cytochrome-c oxidase activity"/>
    <property type="evidence" value="ECO:0007669"/>
    <property type="project" value="InterPro"/>
</dbReference>
<dbReference type="InterPro" id="IPR000298">
    <property type="entry name" value="Cyt_c_oxidase-like_su3"/>
</dbReference>
<dbReference type="Pfam" id="PF00510">
    <property type="entry name" value="COX3"/>
    <property type="match status" value="1"/>
</dbReference>
<dbReference type="OrthoDB" id="3342220at2759"/>
<gene>
    <name evidence="6" type="ORF">AZE42_02417</name>
</gene>
<evidence type="ECO:0000313" key="7">
    <source>
        <dbReference type="Proteomes" id="UP000183567"/>
    </source>
</evidence>
<keyword evidence="7" id="KW-1185">Reference proteome</keyword>
<comment type="subcellular location">
    <subcellularLocation>
        <location evidence="1">Membrane</location>
        <topology evidence="1">Multi-pass membrane protein</topology>
    </subcellularLocation>
</comment>
<dbReference type="GO" id="GO:0016020">
    <property type="term" value="C:membrane"/>
    <property type="evidence" value="ECO:0007669"/>
    <property type="project" value="UniProtKB-SubCell"/>
</dbReference>
<dbReference type="AlphaFoldDB" id="A0A1J8R7S3"/>
<evidence type="ECO:0000256" key="4">
    <source>
        <dbReference type="ARBA" id="ARBA00023136"/>
    </source>
</evidence>
<accession>A0A1J8R7S3</accession>
<proteinExistence type="predicted"/>
<sequence length="37" mass="4053">MSDSVYGSAFYASTGLHGAGAVIHSFADEQDWVLYHY</sequence>
<evidence type="ECO:0000256" key="1">
    <source>
        <dbReference type="ARBA" id="ARBA00004141"/>
    </source>
</evidence>
<keyword evidence="2" id="KW-0812">Transmembrane</keyword>
<reference evidence="6" key="1">
    <citation type="submission" date="2016-03" db="EMBL/GenBank/DDBJ databases">
        <title>Comparative genomics of the ectomycorrhizal sister species Rhizopogon vinicolor and Rhizopogon vesiculosus (Basidiomycota: Boletales) reveals a divergence of the mating type B locus.</title>
        <authorList>
            <person name="Mujic A.B."/>
            <person name="Kuo A."/>
            <person name="Tritt A."/>
            <person name="Lipzen A."/>
            <person name="Chen C."/>
            <person name="Johnson J."/>
            <person name="Sharma A."/>
            <person name="Barry K."/>
            <person name="Grigoriev I.V."/>
            <person name="Spatafora J.W."/>
        </authorList>
    </citation>
    <scope>NUCLEOTIDE SEQUENCE [LARGE SCALE GENOMIC DNA]</scope>
    <source>
        <strain evidence="6">AM-OR11-056</strain>
    </source>
</reference>
<dbReference type="InterPro" id="IPR035973">
    <property type="entry name" value="Cyt_c_oxidase_su3-like_sf"/>
</dbReference>
<dbReference type="EMBL" id="LVVM01000008">
    <property type="protein sequence ID" value="OJA21697.1"/>
    <property type="molecule type" value="Genomic_DNA"/>
</dbReference>
<organism evidence="6 7">
    <name type="scientific">Rhizopogon vesiculosus</name>
    <dbReference type="NCBI Taxonomy" id="180088"/>
    <lineage>
        <taxon>Eukaryota</taxon>
        <taxon>Fungi</taxon>
        <taxon>Dikarya</taxon>
        <taxon>Basidiomycota</taxon>
        <taxon>Agaricomycotina</taxon>
        <taxon>Agaricomycetes</taxon>
        <taxon>Agaricomycetidae</taxon>
        <taxon>Boletales</taxon>
        <taxon>Suillineae</taxon>
        <taxon>Rhizopogonaceae</taxon>
        <taxon>Rhizopogon</taxon>
    </lineage>
</organism>
<evidence type="ECO:0000256" key="2">
    <source>
        <dbReference type="ARBA" id="ARBA00022692"/>
    </source>
</evidence>
<dbReference type="SUPFAM" id="SSF81452">
    <property type="entry name" value="Cytochrome c oxidase subunit III-like"/>
    <property type="match status" value="1"/>
</dbReference>
<protein>
    <recommendedName>
        <fullName evidence="5">Heme-copper oxidase subunit III family profile domain-containing protein</fullName>
    </recommendedName>
</protein>
<evidence type="ECO:0000313" key="6">
    <source>
        <dbReference type="EMBL" id="OJA21697.1"/>
    </source>
</evidence>
<keyword evidence="4" id="KW-0472">Membrane</keyword>
<evidence type="ECO:0000259" key="5">
    <source>
        <dbReference type="Pfam" id="PF00510"/>
    </source>
</evidence>
<evidence type="ECO:0000256" key="3">
    <source>
        <dbReference type="ARBA" id="ARBA00022989"/>
    </source>
</evidence>
<dbReference type="Proteomes" id="UP000183567">
    <property type="component" value="Unassembled WGS sequence"/>
</dbReference>
<name>A0A1J8R7S3_9AGAM</name>